<keyword evidence="2" id="KW-1185">Reference proteome</keyword>
<accession>A0A182F0D9</accession>
<gene>
    <name evidence="1" type="ORF">NOO_LOCUS13902</name>
</gene>
<evidence type="ECO:0000313" key="2">
    <source>
        <dbReference type="Proteomes" id="UP000271087"/>
    </source>
</evidence>
<dbReference type="Proteomes" id="UP000271087">
    <property type="component" value="Unassembled WGS sequence"/>
</dbReference>
<dbReference type="OrthoDB" id="10555583at2759"/>
<dbReference type="WBParaSite" id="nOo.2.0.1.t13902-RA">
    <property type="protein sequence ID" value="nOo.2.0.1.t13902-RA"/>
    <property type="gene ID" value="nOo.2.0.1.g13902"/>
</dbReference>
<evidence type="ECO:0000313" key="1">
    <source>
        <dbReference type="EMBL" id="VDN07016.1"/>
    </source>
</evidence>
<reference evidence="1 2" key="2">
    <citation type="submission" date="2018-08" db="EMBL/GenBank/DDBJ databases">
        <authorList>
            <person name="Laetsch R D."/>
            <person name="Stevens L."/>
            <person name="Kumar S."/>
            <person name="Blaxter L. M."/>
        </authorList>
    </citation>
    <scope>NUCLEOTIDE SEQUENCE [LARGE SCALE GENOMIC DNA]</scope>
</reference>
<organism evidence="3">
    <name type="scientific">Onchocerca ochengi</name>
    <name type="common">Filarial nematode worm</name>
    <dbReference type="NCBI Taxonomy" id="42157"/>
    <lineage>
        <taxon>Eukaryota</taxon>
        <taxon>Metazoa</taxon>
        <taxon>Ecdysozoa</taxon>
        <taxon>Nematoda</taxon>
        <taxon>Chromadorea</taxon>
        <taxon>Rhabditida</taxon>
        <taxon>Spirurina</taxon>
        <taxon>Spiruromorpha</taxon>
        <taxon>Filarioidea</taxon>
        <taxon>Onchocercidae</taxon>
        <taxon>Onchocerca</taxon>
    </lineage>
</organism>
<dbReference type="AlphaFoldDB" id="A0A182F0D9"/>
<evidence type="ECO:0000313" key="3">
    <source>
        <dbReference type="WBParaSite" id="nOo.2.0.1.t13902-RA"/>
    </source>
</evidence>
<protein>
    <submittedName>
        <fullName evidence="1 3">Uncharacterized protein</fullName>
    </submittedName>
</protein>
<proteinExistence type="predicted"/>
<dbReference type="EMBL" id="UYRW01020864">
    <property type="protein sequence ID" value="VDN07016.1"/>
    <property type="molecule type" value="Genomic_DNA"/>
</dbReference>
<name>A0A182F0D9_ONCOC</name>
<reference evidence="3" key="1">
    <citation type="submission" date="2016-06" db="UniProtKB">
        <authorList>
            <consortium name="WormBaseParasite"/>
        </authorList>
    </citation>
    <scope>IDENTIFICATION</scope>
</reference>
<sequence>MTRIGSLGQESSKEVRMPTLPTSYAEVHLPQLSLPIFCGDPRKWRNFGAALIL</sequence>